<accession>A0A921HXW8</accession>
<sequence>MRQWIYTILLGCLAGLAACSQEDEWSETGSTDETQLTVYIEQDQSTRTSVDNTGKVTWNIGDTIGVFGSNEAKNVPFIYSHSDDNGASIFVGHLAAGEEPVTVYYPYHKSATLIDNELQTILPAERTADGSSNGPMLGSRNEDGSFLFKHLCGLLKFTVKSLPEDARWIVLNTEADQTLPIAGKTRITLNNNYKLTVDEGEAGEIRIPVTGEDVVCYVPLPTGTYPQLEVSVRNGQDDILDLRTATNLKMKRAVLLEMADMAVPTCSSRPVLNVTHGEISVDGKVNITATVENIQILKDGSVTVIGGEQYTDVSVSGKKLTQEVELKQGTNRIRVRVRVVDACGNLRSLSRIISIQQNNYQFNPIYPVQYNADILRLHFQLVNAQEAAKYYSDLRIILSRTPNPTEEDCIYGYPVTISLNNETFKKGTQFYINMPLEDIEWGIEYYYRLYLWGNNSNPELYSDNVVDFRLETTAGDLVDLGLSVQWASCNWGANYPYEYGDLVGWGDPTGKHTEDPSDYTGEEQKRIYCYYGYYLTDENWFGAALRENISGTEWDIAYQHTEGNWRLPTYDEQLELLNKCTWRSITYKGIDGMRVIGSNGNDIFLPYAGSRYGEEIIHQGSEGYYWSGTANTGIFSSGPYCLGIPLSGSSSISKPYTKEAYVGRSVRPVQGI</sequence>
<dbReference type="EMBL" id="DYVX01000063">
    <property type="protein sequence ID" value="HJF92309.1"/>
    <property type="molecule type" value="Genomic_DNA"/>
</dbReference>
<evidence type="ECO:0000313" key="1">
    <source>
        <dbReference type="EMBL" id="HJF92309.1"/>
    </source>
</evidence>
<dbReference type="RefSeq" id="WP_022021939.1">
    <property type="nucleotide sequence ID" value="NZ_CALUIP010000047.1"/>
</dbReference>
<proteinExistence type="predicted"/>
<dbReference type="Proteomes" id="UP000717835">
    <property type="component" value="Unassembled WGS sequence"/>
</dbReference>
<protein>
    <submittedName>
        <fullName evidence="1">Fimbrillin family protein</fullName>
    </submittedName>
</protein>
<dbReference type="AlphaFoldDB" id="A0A921HXW8"/>
<organism evidence="1 2">
    <name type="scientific">Mediterranea massiliensis</name>
    <dbReference type="NCBI Taxonomy" id="1841865"/>
    <lineage>
        <taxon>Bacteria</taxon>
        <taxon>Pseudomonadati</taxon>
        <taxon>Bacteroidota</taxon>
        <taxon>Bacteroidia</taxon>
        <taxon>Bacteroidales</taxon>
        <taxon>Bacteroidaceae</taxon>
        <taxon>Mediterranea</taxon>
    </lineage>
</organism>
<name>A0A921HXW8_9BACT</name>
<gene>
    <name evidence="1" type="ORF">K8W02_07990</name>
</gene>
<dbReference type="Gene3D" id="2.60.40.2620">
    <property type="entry name" value="Fimbrillin-like"/>
    <property type="match status" value="1"/>
</dbReference>
<dbReference type="CDD" id="cd13120">
    <property type="entry name" value="BF2867_like_N"/>
    <property type="match status" value="1"/>
</dbReference>
<evidence type="ECO:0000313" key="2">
    <source>
        <dbReference type="Proteomes" id="UP000717835"/>
    </source>
</evidence>
<dbReference type="PROSITE" id="PS51257">
    <property type="entry name" value="PROKAR_LIPOPROTEIN"/>
    <property type="match status" value="1"/>
</dbReference>
<reference evidence="1" key="1">
    <citation type="journal article" date="2021" name="PeerJ">
        <title>Extensive microbial diversity within the chicken gut microbiome revealed by metagenomics and culture.</title>
        <authorList>
            <person name="Gilroy R."/>
            <person name="Ravi A."/>
            <person name="Getino M."/>
            <person name="Pursley I."/>
            <person name="Horton D.L."/>
            <person name="Alikhan N.F."/>
            <person name="Baker D."/>
            <person name="Gharbi K."/>
            <person name="Hall N."/>
            <person name="Watson M."/>
            <person name="Adriaenssens E.M."/>
            <person name="Foster-Nyarko E."/>
            <person name="Jarju S."/>
            <person name="Secka A."/>
            <person name="Antonio M."/>
            <person name="Oren A."/>
            <person name="Chaudhuri R.R."/>
            <person name="La Ragione R."/>
            <person name="Hildebrand F."/>
            <person name="Pallen M.J."/>
        </authorList>
    </citation>
    <scope>NUCLEOTIDE SEQUENCE</scope>
    <source>
        <strain evidence="1">CHK55-1828</strain>
    </source>
</reference>
<comment type="caution">
    <text evidence="1">The sequence shown here is derived from an EMBL/GenBank/DDBJ whole genome shotgun (WGS) entry which is preliminary data.</text>
</comment>
<dbReference type="InterPro" id="IPR042278">
    <property type="entry name" value="Mfa-like_1_N"/>
</dbReference>
<reference evidence="1" key="2">
    <citation type="submission" date="2021-09" db="EMBL/GenBank/DDBJ databases">
        <authorList>
            <person name="Gilroy R."/>
        </authorList>
    </citation>
    <scope>NUCLEOTIDE SEQUENCE</scope>
    <source>
        <strain evidence="1">CHK55-1828</strain>
    </source>
</reference>